<dbReference type="Proteomes" id="UP000216020">
    <property type="component" value="Unassembled WGS sequence"/>
</dbReference>
<dbReference type="GO" id="GO:0046930">
    <property type="term" value="C:pore complex"/>
    <property type="evidence" value="ECO:0007669"/>
    <property type="project" value="UniProtKB-KW"/>
</dbReference>
<gene>
    <name evidence="13" type="ORF">CAL29_01530</name>
</gene>
<reference evidence="14" key="1">
    <citation type="submission" date="2017-05" db="EMBL/GenBank/DDBJ databases">
        <title>Complete and WGS of Bordetella genogroups.</title>
        <authorList>
            <person name="Spilker T."/>
            <person name="Lipuma J."/>
        </authorList>
    </citation>
    <scope>NUCLEOTIDE SEQUENCE [LARGE SCALE GENOMIC DNA]</scope>
    <source>
        <strain evidence="14">AU16122</strain>
    </source>
</reference>
<dbReference type="InterPro" id="IPR033900">
    <property type="entry name" value="Gram_neg_porin_domain"/>
</dbReference>
<dbReference type="PANTHER" id="PTHR34501:SF9">
    <property type="entry name" value="MAJOR OUTER MEMBRANE PROTEIN P.IA"/>
    <property type="match status" value="1"/>
</dbReference>
<dbReference type="InterPro" id="IPR023614">
    <property type="entry name" value="Porin_dom_sf"/>
</dbReference>
<dbReference type="CDD" id="cd00342">
    <property type="entry name" value="gram_neg_porins"/>
    <property type="match status" value="1"/>
</dbReference>
<evidence type="ECO:0000256" key="9">
    <source>
        <dbReference type="ARBA" id="ARBA00023136"/>
    </source>
</evidence>
<feature type="domain" description="Porin" evidence="12">
    <location>
        <begin position="11"/>
        <end position="345"/>
    </location>
</feature>
<evidence type="ECO:0000256" key="5">
    <source>
        <dbReference type="ARBA" id="ARBA00022692"/>
    </source>
</evidence>
<sequence>MKRYTLALGLTTISLATPSFAATSSVTLYGIVDAGYQSFRIKGEGSSQDLVSGGESGSRWGLRGSEDLGDGLKANYQLESGFDSANGQSTQNNRLFGRASWVGLSGSWGELRAGRQTLAATDYTGVYSPFGTSFKLAGGGSSVNSNTTPRADNSLKYISPAFNNLQAAVSYAFDGHLAQNTDGRTNPYFNNGSDRILSVVTRYRASTWQLVSYYQAAFLQDNTYSSGVHQDVRPREYGVGGTVNVGPVTLHGAFAQHRDAYINGILPNNTGQTAVFRGGLVNGYTLGVSAKLGTGTVLAQYQLSDPNRGVRRNDQPGHTQRIYSLGYSYPLSKRTNLYTYVSYLDGAWFDSATTGVSARDWSATQFLIGMRHSF</sequence>
<evidence type="ECO:0000256" key="2">
    <source>
        <dbReference type="ARBA" id="ARBA00011233"/>
    </source>
</evidence>
<evidence type="ECO:0000256" key="3">
    <source>
        <dbReference type="ARBA" id="ARBA00022448"/>
    </source>
</evidence>
<evidence type="ECO:0000256" key="8">
    <source>
        <dbReference type="ARBA" id="ARBA00023114"/>
    </source>
</evidence>
<evidence type="ECO:0000256" key="10">
    <source>
        <dbReference type="ARBA" id="ARBA00023237"/>
    </source>
</evidence>
<keyword evidence="8" id="KW-0626">Porin</keyword>
<comment type="caution">
    <text evidence="13">The sequence shown here is derived from an EMBL/GenBank/DDBJ whole genome shotgun (WGS) entry which is preliminary data.</text>
</comment>
<evidence type="ECO:0000256" key="11">
    <source>
        <dbReference type="SAM" id="SignalP"/>
    </source>
</evidence>
<dbReference type="AlphaFoldDB" id="A0A261SI64"/>
<organism evidence="13 14">
    <name type="scientific">Bordetella genomosp. 10</name>
    <dbReference type="NCBI Taxonomy" id="1416804"/>
    <lineage>
        <taxon>Bacteria</taxon>
        <taxon>Pseudomonadati</taxon>
        <taxon>Pseudomonadota</taxon>
        <taxon>Betaproteobacteria</taxon>
        <taxon>Burkholderiales</taxon>
        <taxon>Alcaligenaceae</taxon>
        <taxon>Bordetella</taxon>
    </lineage>
</organism>
<keyword evidence="9" id="KW-0472">Membrane</keyword>
<dbReference type="GO" id="GO:0006811">
    <property type="term" value="P:monoatomic ion transport"/>
    <property type="evidence" value="ECO:0007669"/>
    <property type="project" value="UniProtKB-KW"/>
</dbReference>
<dbReference type="EMBL" id="NEVM01000001">
    <property type="protein sequence ID" value="OZI37138.1"/>
    <property type="molecule type" value="Genomic_DNA"/>
</dbReference>
<evidence type="ECO:0000259" key="12">
    <source>
        <dbReference type="Pfam" id="PF13609"/>
    </source>
</evidence>
<dbReference type="SUPFAM" id="SSF56935">
    <property type="entry name" value="Porins"/>
    <property type="match status" value="1"/>
</dbReference>
<evidence type="ECO:0000313" key="13">
    <source>
        <dbReference type="EMBL" id="OZI37138.1"/>
    </source>
</evidence>
<keyword evidence="4" id="KW-1134">Transmembrane beta strand</keyword>
<protein>
    <recommendedName>
        <fullName evidence="12">Porin domain-containing protein</fullName>
    </recommendedName>
</protein>
<dbReference type="GO" id="GO:0015288">
    <property type="term" value="F:porin activity"/>
    <property type="evidence" value="ECO:0007669"/>
    <property type="project" value="UniProtKB-KW"/>
</dbReference>
<keyword evidence="7" id="KW-0406">Ion transport</keyword>
<dbReference type="InterPro" id="IPR050298">
    <property type="entry name" value="Gram-neg_bact_OMP"/>
</dbReference>
<dbReference type="Gene3D" id="2.40.160.10">
    <property type="entry name" value="Porin"/>
    <property type="match status" value="1"/>
</dbReference>
<feature type="signal peptide" evidence="11">
    <location>
        <begin position="1"/>
        <end position="21"/>
    </location>
</feature>
<accession>A0A261SI64</accession>
<evidence type="ECO:0000256" key="7">
    <source>
        <dbReference type="ARBA" id="ARBA00023065"/>
    </source>
</evidence>
<keyword evidence="5" id="KW-0812">Transmembrane</keyword>
<evidence type="ECO:0000313" key="14">
    <source>
        <dbReference type="Proteomes" id="UP000216020"/>
    </source>
</evidence>
<comment type="subunit">
    <text evidence="2">Homotrimer.</text>
</comment>
<dbReference type="PANTHER" id="PTHR34501">
    <property type="entry name" value="PROTEIN YDDL-RELATED"/>
    <property type="match status" value="1"/>
</dbReference>
<evidence type="ECO:0000256" key="1">
    <source>
        <dbReference type="ARBA" id="ARBA00004571"/>
    </source>
</evidence>
<dbReference type="OrthoDB" id="8520696at2"/>
<keyword evidence="6 11" id="KW-0732">Signal</keyword>
<dbReference type="Pfam" id="PF13609">
    <property type="entry name" value="Porin_4"/>
    <property type="match status" value="1"/>
</dbReference>
<keyword evidence="14" id="KW-1185">Reference proteome</keyword>
<dbReference type="GO" id="GO:0009279">
    <property type="term" value="C:cell outer membrane"/>
    <property type="evidence" value="ECO:0007669"/>
    <property type="project" value="UniProtKB-SubCell"/>
</dbReference>
<evidence type="ECO:0000256" key="6">
    <source>
        <dbReference type="ARBA" id="ARBA00022729"/>
    </source>
</evidence>
<name>A0A261SI64_9BORD</name>
<proteinExistence type="predicted"/>
<keyword evidence="3" id="KW-0813">Transport</keyword>
<evidence type="ECO:0000256" key="4">
    <source>
        <dbReference type="ARBA" id="ARBA00022452"/>
    </source>
</evidence>
<dbReference type="InterPro" id="IPR002299">
    <property type="entry name" value="Porin_Neis"/>
</dbReference>
<comment type="subcellular location">
    <subcellularLocation>
        <location evidence="1">Cell outer membrane</location>
        <topology evidence="1">Multi-pass membrane protein</topology>
    </subcellularLocation>
</comment>
<dbReference type="PRINTS" id="PR00184">
    <property type="entry name" value="NEISSPPORIN"/>
</dbReference>
<dbReference type="RefSeq" id="WP_094851245.1">
    <property type="nucleotide sequence ID" value="NZ_NEVM01000001.1"/>
</dbReference>
<feature type="chain" id="PRO_5013034645" description="Porin domain-containing protein" evidence="11">
    <location>
        <begin position="22"/>
        <end position="374"/>
    </location>
</feature>
<keyword evidence="10" id="KW-0998">Cell outer membrane</keyword>